<reference evidence="1" key="1">
    <citation type="submission" date="2021-02" db="EMBL/GenBank/DDBJ databases">
        <authorList>
            <person name="Dougan E. K."/>
            <person name="Rhodes N."/>
            <person name="Thang M."/>
            <person name="Chan C."/>
        </authorList>
    </citation>
    <scope>NUCLEOTIDE SEQUENCE</scope>
</reference>
<comment type="caution">
    <text evidence="1">The sequence shown here is derived from an EMBL/GenBank/DDBJ whole genome shotgun (WGS) entry which is preliminary data.</text>
</comment>
<dbReference type="EMBL" id="CAJNNV010010128">
    <property type="protein sequence ID" value="CAE8598237.1"/>
    <property type="molecule type" value="Genomic_DNA"/>
</dbReference>
<proteinExistence type="predicted"/>
<name>A0A813E8A9_POLGL</name>
<accession>A0A813E8A9</accession>
<gene>
    <name evidence="1" type="ORF">PGLA1383_LOCUS16648</name>
</gene>
<protein>
    <submittedName>
        <fullName evidence="1">Uncharacterized protein</fullName>
    </submittedName>
</protein>
<dbReference type="OMA" id="LANEWTI"/>
<organism evidence="1 2">
    <name type="scientific">Polarella glacialis</name>
    <name type="common">Dinoflagellate</name>
    <dbReference type="NCBI Taxonomy" id="89957"/>
    <lineage>
        <taxon>Eukaryota</taxon>
        <taxon>Sar</taxon>
        <taxon>Alveolata</taxon>
        <taxon>Dinophyceae</taxon>
        <taxon>Suessiales</taxon>
        <taxon>Suessiaceae</taxon>
        <taxon>Polarella</taxon>
    </lineage>
</organism>
<evidence type="ECO:0000313" key="2">
    <source>
        <dbReference type="Proteomes" id="UP000654075"/>
    </source>
</evidence>
<evidence type="ECO:0000313" key="1">
    <source>
        <dbReference type="EMBL" id="CAE8598237.1"/>
    </source>
</evidence>
<dbReference type="OrthoDB" id="420271at2759"/>
<dbReference type="Proteomes" id="UP000654075">
    <property type="component" value="Unassembled WGS sequence"/>
</dbReference>
<keyword evidence="2" id="KW-1185">Reference proteome</keyword>
<sequence>MRIPMDAECKATVTVDSTEIRIIAGPTGVPAGLYRFKLISRNPKNVVSNLPDPSTPCGYELCWHFQSLKVIGAGPDLDKPISVPAFSINKKIVQALFPRLTLVQQAATGRNDRPLERNPLVFAFKLTGNALFPGVMLIRGPIGTIFREDCMEDVETRPGEVFGVNQPLPAEYGAWPQGVAVVSCRGEGPDAMIYLDPGITNGLLAEVLYAIRVAVLSNPLTQPADSRWTFDYNGESSDPFDGYSLWTFTRTSLLKVSSGRSSAVTGEASLMNPVTFTFRPLNTVKGTGMIIKVTAPESFSIVQQNTYCNILMQPVSVDAQGFANADPSTAPEPNYIGPPSLIWGDADVNCVVDSMTGRVMTATVLAESRELTGGRDYQLTLFVRNPQITVNDGSWNYWVLETYDSPAGSGVLPTFRDLVTLHGYAVFDKTKQFLYRNQDPLTGVMFRNGLTAIPGLFVQFQMPSKIQPGDVIAIAAPVGYMFKESPALPGKCLDFQWEPIQDAYLYLPNSNITCNMNRIEFLVKEPRDIPELRLMQFRIDAMNPASTPHVMLNHFSITHTAMAGGIIATDAALSWKVVPQLYNVKVNLVGREKAEMSMSSMAISYMPVSDADELMLQALLPTGFDFTGATTMSSGHEVIATSVETVRIRAAMYSAVNVDIVIANFRLGMNGGNTVFNLVTKLNNGVQMDEENNFQGGFRLPGRVRVLGKSISSLFKLDPVLFPVASLWEARMGEDAVVDFSFTLTMTASIGNMLRIRAPPYDLKPTGFTIIQQNSGDIVTAEVISASSGELVARLGMSIFPAVAHKVSLAVKTPNVPNPTDAMWAVEVLDGGLLAENTNDYMTEGFQLVDRVELTIRAAKSPPLAEVDAEVTFDPKSASPDELIIVAPAGFNFTADCLISGGDNKEVKSCVYMGNIAGRAAARLSTIRLTSILQYVVIRIKTPAQSPAEPSWFVEARDATSNTQLGWGEDPTGVSVRQMDGAKVVYPGIPSISGQMAFQFITNEKLDAGGILRVGYPKDITIQCGGSYLQQVALEGYVSCQNNAREGFFQLTLSRPLPPGQQAFAVESTCPTTVINNQFYIIVMTNQNQVVDAAMSIPGLPIQHGFSLAALDLIWGNAEPNRATFISMGFELLTELPLKDPPIMAEIVVTLPKDFFHQVMRSSHVETMAKPLPKKIEGGWLDVTNPTVVRVLLDETLVSTLAVGQYRFQFPILVPGRMPKYNVWTMTICAPTRMNVSCTGPTDPRALVSFPMAGFNMGQSHPSAVAFSTTGDSTGLRASILLWLVLPLLVHGFVRPRQS</sequence>